<dbReference type="PANTHER" id="PTHR12922">
    <property type="entry name" value="UBIQUINONE BIOSYNTHESIS PROTEIN"/>
    <property type="match status" value="1"/>
</dbReference>
<accession>A0A6A7G1F6</accession>
<evidence type="ECO:0000256" key="5">
    <source>
        <dbReference type="ARBA" id="ARBA00023136"/>
    </source>
</evidence>
<evidence type="ECO:0000256" key="2">
    <source>
        <dbReference type="ARBA" id="ARBA00022792"/>
    </source>
</evidence>
<evidence type="ECO:0000256" key="7">
    <source>
        <dbReference type="HAMAP-Rule" id="MF_03111"/>
    </source>
</evidence>
<dbReference type="GO" id="GO:0031314">
    <property type="term" value="C:extrinsic component of mitochondrial inner membrane"/>
    <property type="evidence" value="ECO:0007669"/>
    <property type="project" value="UniProtKB-UniRule"/>
</dbReference>
<feature type="binding site" evidence="7">
    <location>
        <position position="166"/>
    </location>
    <ligand>
        <name>Zn(2+)</name>
        <dbReference type="ChEBI" id="CHEBI:29105"/>
    </ligand>
</feature>
<organism evidence="8">
    <name type="scientific">Hirondellea gigas</name>
    <dbReference type="NCBI Taxonomy" id="1518452"/>
    <lineage>
        <taxon>Eukaryota</taxon>
        <taxon>Metazoa</taxon>
        <taxon>Ecdysozoa</taxon>
        <taxon>Arthropoda</taxon>
        <taxon>Crustacea</taxon>
        <taxon>Multicrustacea</taxon>
        <taxon>Malacostraca</taxon>
        <taxon>Eumalacostraca</taxon>
        <taxon>Peracarida</taxon>
        <taxon>Amphipoda</taxon>
        <taxon>Amphilochidea</taxon>
        <taxon>Lysianassida</taxon>
        <taxon>Lysianassidira</taxon>
        <taxon>Lysianassoidea</taxon>
        <taxon>Lysianassidae</taxon>
        <taxon>Hirondellea</taxon>
    </lineage>
</organism>
<comment type="function">
    <text evidence="7">Lyase that catalyzes the C1-decarboxylation of 4-hydroxy-3-methoxy-5-(all-trans-polyprenyl)benzoic acid into 2-methoxy-6-(all-trans-polyprenyl)phenol during ubiquinone biosynthesis.</text>
</comment>
<dbReference type="HAMAP" id="MF_03111">
    <property type="entry name" value="Coq4"/>
    <property type="match status" value="1"/>
</dbReference>
<dbReference type="GO" id="GO:0008270">
    <property type="term" value="F:zinc ion binding"/>
    <property type="evidence" value="ECO:0007669"/>
    <property type="project" value="UniProtKB-UniRule"/>
</dbReference>
<dbReference type="EC" id="4.1.1.130" evidence="7"/>
<keyword evidence="8" id="KW-0830">Ubiquinone</keyword>
<keyword evidence="5 7" id="KW-0472">Membrane</keyword>
<dbReference type="UniPathway" id="UPA00232"/>
<dbReference type="Pfam" id="PF05019">
    <property type="entry name" value="Coq4"/>
    <property type="match status" value="1"/>
</dbReference>
<evidence type="ECO:0000313" key="8">
    <source>
        <dbReference type="EMBL" id="LAC24757.1"/>
    </source>
</evidence>
<dbReference type="InterPro" id="IPR007715">
    <property type="entry name" value="Coq4"/>
</dbReference>
<keyword evidence="4 7" id="KW-0496">Mitochondrion</keyword>
<comment type="pathway">
    <text evidence="7">Cofactor biosynthesis; ubiquinone biosynthesis.</text>
</comment>
<keyword evidence="1 7" id="KW-0831">Ubiquinone biosynthesis</keyword>
<comment type="catalytic activity">
    <reaction evidence="7">
        <text>a 4-hydroxy-3-methoxy-5-(all-trans-polyprenyl)benzoate + H(+) = a 2-methoxy-6-(all-trans-polyprenyl)phenol + CO2</text>
        <dbReference type="Rhea" id="RHEA:81179"/>
        <dbReference type="Rhea" id="RHEA-COMP:9551"/>
        <dbReference type="Rhea" id="RHEA-COMP:10931"/>
        <dbReference type="ChEBI" id="CHEBI:15378"/>
        <dbReference type="ChEBI" id="CHEBI:16526"/>
        <dbReference type="ChEBI" id="CHEBI:62731"/>
        <dbReference type="ChEBI" id="CHEBI:84443"/>
        <dbReference type="EC" id="4.1.1.130"/>
    </reaction>
</comment>
<evidence type="ECO:0000256" key="1">
    <source>
        <dbReference type="ARBA" id="ARBA00022688"/>
    </source>
</evidence>
<comment type="similarity">
    <text evidence="7">Belongs to the COQ4 family.</text>
</comment>
<sequence>MHYTWGIFKHLKNSTWITKMNSIMNVTCYTTTARHNSTTAAENIPINGFQRSLLSVGAAAAALLNPGRHDMVATLGETTGQRALIRIHKQMQADSEGQQILKDRPRINSSTVNLNLLRLMPEGTLGWCYTKFLDDNKVTPDSRRTVQFVSDSELCYVMQRYREVHDLFHSVLGMPTNMLGEVAVKWVEALQTGLPMCAGAALFGPLRFKTKQRDKYVRHYLPWAIKIGSEAKPLMNIYYEKRWDQQVEDLRQEMNITPFSIDNI</sequence>
<keyword evidence="2 7" id="KW-0999">Mitochondrion inner membrane</keyword>
<dbReference type="EMBL" id="IACT01005608">
    <property type="protein sequence ID" value="LAC24757.1"/>
    <property type="molecule type" value="mRNA"/>
</dbReference>
<comment type="subunit">
    <text evidence="7">Component of a multi-subunit COQ enzyme complex.</text>
</comment>
<feature type="binding site" evidence="7">
    <location>
        <position position="169"/>
    </location>
    <ligand>
        <name>Zn(2+)</name>
        <dbReference type="ChEBI" id="CHEBI:29105"/>
    </ligand>
</feature>
<keyword evidence="6 7" id="KW-0456">Lyase</keyword>
<dbReference type="InterPro" id="IPR027540">
    <property type="entry name" value="Coq4_euk"/>
</dbReference>
<name>A0A6A7G1F6_9CRUS</name>
<dbReference type="GO" id="GO:0120539">
    <property type="term" value="F:4-hydroxy-3-methoxy-5-polyprenylbenzoate decarboxylase activity"/>
    <property type="evidence" value="ECO:0007669"/>
    <property type="project" value="UniProtKB-EC"/>
</dbReference>
<proteinExistence type="evidence at transcript level"/>
<dbReference type="AlphaFoldDB" id="A0A6A7G1F6"/>
<comment type="cofactor">
    <cofactor evidence="7">
        <name>Zn(2+)</name>
        <dbReference type="ChEBI" id="CHEBI:29105"/>
    </cofactor>
</comment>
<comment type="subcellular location">
    <subcellularLocation>
        <location evidence="7">Mitochondrion inner membrane</location>
        <topology evidence="7">Peripheral membrane protein</topology>
        <orientation evidence="7">Matrix side</orientation>
    </subcellularLocation>
</comment>
<keyword evidence="3 7" id="KW-0862">Zinc</keyword>
<evidence type="ECO:0000256" key="4">
    <source>
        <dbReference type="ARBA" id="ARBA00023128"/>
    </source>
</evidence>
<dbReference type="PANTHER" id="PTHR12922:SF7">
    <property type="entry name" value="UBIQUINONE BIOSYNTHESIS PROTEIN COQ4 HOMOLOG, MITOCHONDRIAL"/>
    <property type="match status" value="1"/>
</dbReference>
<evidence type="ECO:0000256" key="6">
    <source>
        <dbReference type="ARBA" id="ARBA00023239"/>
    </source>
</evidence>
<evidence type="ECO:0000256" key="3">
    <source>
        <dbReference type="ARBA" id="ARBA00022833"/>
    </source>
</evidence>
<reference evidence="8" key="1">
    <citation type="submission" date="2017-11" db="EMBL/GenBank/DDBJ databases">
        <title>The sensing device of the deep-sea amphipod.</title>
        <authorList>
            <person name="Kobayashi H."/>
            <person name="Nagahama T."/>
            <person name="Arai W."/>
            <person name="Sasagawa Y."/>
            <person name="Umeda M."/>
            <person name="Hayashi T."/>
            <person name="Nikaido I."/>
            <person name="Watanabe H."/>
            <person name="Oguri K."/>
            <person name="Kitazato H."/>
            <person name="Fujioka K."/>
            <person name="Kido Y."/>
            <person name="Takami H."/>
        </authorList>
    </citation>
    <scope>NUCLEOTIDE SEQUENCE</scope>
    <source>
        <tissue evidence="8">Whole body</tissue>
    </source>
</reference>
<feature type="binding site" evidence="7">
    <location>
        <position position="165"/>
    </location>
    <ligand>
        <name>Zn(2+)</name>
        <dbReference type="ChEBI" id="CHEBI:29105"/>
    </ligand>
</feature>
<feature type="binding site" evidence="7">
    <location>
        <position position="181"/>
    </location>
    <ligand>
        <name>Zn(2+)</name>
        <dbReference type="ChEBI" id="CHEBI:29105"/>
    </ligand>
</feature>
<keyword evidence="7" id="KW-0479">Metal-binding</keyword>
<protein>
    <recommendedName>
        <fullName evidence="7">Ubiquinone biosynthesis protein COQ4 homolog, mitochondrial</fullName>
    </recommendedName>
    <alternativeName>
        <fullName evidence="7">4-hydroxy-3-methoxy-5-polyprenylbenzoate decarboxylase</fullName>
        <ecNumber evidence="7">4.1.1.130</ecNumber>
    </alternativeName>
    <alternativeName>
        <fullName evidence="7">Coenzyme Q biosynthesis protein 4 homolog</fullName>
    </alternativeName>
</protein>